<accession>A0ABT5B1K7</accession>
<organism evidence="2 3">
    <name type="scientific">Nannocystis radixulma</name>
    <dbReference type="NCBI Taxonomy" id="2995305"/>
    <lineage>
        <taxon>Bacteria</taxon>
        <taxon>Pseudomonadati</taxon>
        <taxon>Myxococcota</taxon>
        <taxon>Polyangia</taxon>
        <taxon>Nannocystales</taxon>
        <taxon>Nannocystaceae</taxon>
        <taxon>Nannocystis</taxon>
    </lineage>
</organism>
<feature type="compositionally biased region" description="Basic and acidic residues" evidence="1">
    <location>
        <begin position="99"/>
        <end position="113"/>
    </location>
</feature>
<proteinExistence type="predicted"/>
<sequence length="172" mass="18935">MLFARLAVGEERIHDPVGLALRAPAQRLHERLRPILPRITMPIVKSAGIGGVLNTRLHGDRIRALISCFFRAGKPFQVQGKPRDPAAIVGERTPACLRRSRDEQAKSAQRDFGPRASRSEQILSYARRSRTKCGPVRCIHPHSAIGPGMTSLAVILDERAVHIDAPGPFDQS</sequence>
<reference evidence="2 3" key="1">
    <citation type="submission" date="2022-11" db="EMBL/GenBank/DDBJ databases">
        <title>Minimal conservation of predation-associated metabolite biosynthetic gene clusters underscores biosynthetic potential of Myxococcota including descriptions for ten novel species: Archangium lansinium sp. nov., Myxococcus landrumus sp. nov., Nannocystis bai.</title>
        <authorList>
            <person name="Ahearne A."/>
            <person name="Stevens C."/>
            <person name="Dowd S."/>
        </authorList>
    </citation>
    <scope>NUCLEOTIDE SEQUENCE [LARGE SCALE GENOMIC DNA]</scope>
    <source>
        <strain evidence="2 3">NCELM</strain>
    </source>
</reference>
<protein>
    <submittedName>
        <fullName evidence="2">Uncharacterized protein</fullName>
    </submittedName>
</protein>
<evidence type="ECO:0000313" key="2">
    <source>
        <dbReference type="EMBL" id="MDC0667997.1"/>
    </source>
</evidence>
<feature type="region of interest" description="Disordered" evidence="1">
    <location>
        <begin position="98"/>
        <end position="121"/>
    </location>
</feature>
<keyword evidence="3" id="KW-1185">Reference proteome</keyword>
<evidence type="ECO:0000313" key="3">
    <source>
        <dbReference type="Proteomes" id="UP001217838"/>
    </source>
</evidence>
<dbReference type="RefSeq" id="WP_271997189.1">
    <property type="nucleotide sequence ID" value="NZ_JAQNDN010000003.1"/>
</dbReference>
<comment type="caution">
    <text evidence="2">The sequence shown here is derived from an EMBL/GenBank/DDBJ whole genome shotgun (WGS) entry which is preliminary data.</text>
</comment>
<gene>
    <name evidence="2" type="ORF">POL58_09630</name>
</gene>
<dbReference type="Proteomes" id="UP001217838">
    <property type="component" value="Unassembled WGS sequence"/>
</dbReference>
<name>A0ABT5B1K7_9BACT</name>
<dbReference type="EMBL" id="JAQNDN010000003">
    <property type="protein sequence ID" value="MDC0667997.1"/>
    <property type="molecule type" value="Genomic_DNA"/>
</dbReference>
<evidence type="ECO:0000256" key="1">
    <source>
        <dbReference type="SAM" id="MobiDB-lite"/>
    </source>
</evidence>